<gene>
    <name evidence="14" type="primary">pknB</name>
    <name evidence="14" type="ORF">WMO64_01325</name>
</gene>
<organism evidence="14 15">
    <name type="scientific">Pseudoflavonifractor intestinihominis</name>
    <dbReference type="NCBI Taxonomy" id="3133171"/>
    <lineage>
        <taxon>Bacteria</taxon>
        <taxon>Bacillati</taxon>
        <taxon>Bacillota</taxon>
        <taxon>Clostridia</taxon>
        <taxon>Eubacteriales</taxon>
        <taxon>Oscillospiraceae</taxon>
        <taxon>Pseudoflavonifractor</taxon>
    </lineage>
</organism>
<dbReference type="Gene3D" id="3.30.200.20">
    <property type="entry name" value="Phosphorylase Kinase, domain 1"/>
    <property type="match status" value="1"/>
</dbReference>
<evidence type="ECO:0000256" key="11">
    <source>
        <dbReference type="SAM" id="Phobius"/>
    </source>
</evidence>
<evidence type="ECO:0000256" key="7">
    <source>
        <dbReference type="ARBA" id="ARBA00047899"/>
    </source>
</evidence>
<sequence length="714" mass="78772">MDQYIGKLLDNRYEILERIGSGGMAVVYKARCHRLNRLVAIKILKSDLAQDAEFRRRFHDESQAVAMLSHPNIVAVYDVSHSDDLDYIVMELIDGITLKQYMQKKGEPLNWREALHFITQIMKGLSHAHSRGIIHRDIKPHNIMVLRDGSVKVADFGIARLASAAQNTLTQEALGSVHYISPEQARGSYIDARSDIYSAGVVLYEMLTGRLPYEGDSPISVAIQHINSIPLSPREINPDIPEALEEITMKAMASNVDQRYISADAMLADLEEFRKNPSINFDYGDVDLLDSNDEPTQIRKAGDTFHGSGSAAAARQTTGNVQSRGSDGAEHPRRRKSRDDEYDDRYDDYDERRGRSDRGSPIPVILAVGAIIIFLAGIGYFLWVSFLGPLLNPDIPLYSTPSVVGMTLEEAQNSSTILENGFTVELEKTVESDEYPEGEIMDQSPKADTQVQSGERTIKVTVSGGSSSDIKMGDYENKKLDEVKTLLESKGLVVKVEEQASEEVTKDYIISQQPEEGTALKAGDEVTLVVSTGPDLEPIAMIDLRGQTLEQAKKWLEKMDLILGTPVEVYDDVQPAGYVVSQDKDPNTEVLPKTIVNLTVSKGPDPNAGATESPEPSESEEPTTPPTESQAPSTSPSPSQPTVQKTIRIELPSDRALVHVVVTVNGQTQYDDTVDTVFRVITPPLSAPEGTMQAEVCVYLDDQLQSTTYIDFVK</sequence>
<dbReference type="InterPro" id="IPR017441">
    <property type="entry name" value="Protein_kinase_ATP_BS"/>
</dbReference>
<feature type="domain" description="PASTA" evidence="13">
    <location>
        <begin position="466"/>
        <end position="532"/>
    </location>
</feature>
<keyword evidence="2" id="KW-0723">Serine/threonine-protein kinase</keyword>
<feature type="domain" description="Protein kinase" evidence="12">
    <location>
        <begin position="13"/>
        <end position="274"/>
    </location>
</feature>
<feature type="domain" description="PASTA" evidence="13">
    <location>
        <begin position="535"/>
        <end position="602"/>
    </location>
</feature>
<evidence type="ECO:0000259" key="13">
    <source>
        <dbReference type="PROSITE" id="PS51178"/>
    </source>
</evidence>
<dbReference type="PROSITE" id="PS00108">
    <property type="entry name" value="PROTEIN_KINASE_ST"/>
    <property type="match status" value="1"/>
</dbReference>
<feature type="region of interest" description="Disordered" evidence="10">
    <location>
        <begin position="292"/>
        <end position="358"/>
    </location>
</feature>
<dbReference type="CDD" id="cd06577">
    <property type="entry name" value="PASTA_pknB"/>
    <property type="match status" value="3"/>
</dbReference>
<dbReference type="Proteomes" id="UP001464378">
    <property type="component" value="Unassembled WGS sequence"/>
</dbReference>
<dbReference type="EC" id="2.7.11.1" evidence="1"/>
<evidence type="ECO:0000256" key="8">
    <source>
        <dbReference type="ARBA" id="ARBA00048679"/>
    </source>
</evidence>
<dbReference type="Pfam" id="PF03793">
    <property type="entry name" value="PASTA"/>
    <property type="match status" value="3"/>
</dbReference>
<reference evidence="14 15" key="1">
    <citation type="submission" date="2024-03" db="EMBL/GenBank/DDBJ databases">
        <title>Human intestinal bacterial collection.</title>
        <authorList>
            <person name="Pauvert C."/>
            <person name="Hitch T.C.A."/>
            <person name="Clavel T."/>
        </authorList>
    </citation>
    <scope>NUCLEOTIDE SEQUENCE [LARGE SCALE GENOMIC DNA]</scope>
    <source>
        <strain evidence="14 15">CLA-AP-H29</strain>
    </source>
</reference>
<accession>A0ABV1E492</accession>
<dbReference type="InterPro" id="IPR008271">
    <property type="entry name" value="Ser/Thr_kinase_AS"/>
</dbReference>
<dbReference type="SUPFAM" id="SSF56112">
    <property type="entry name" value="Protein kinase-like (PK-like)"/>
    <property type="match status" value="1"/>
</dbReference>
<comment type="catalytic activity">
    <reaction evidence="7">
        <text>L-threonyl-[protein] + ATP = O-phospho-L-threonyl-[protein] + ADP + H(+)</text>
        <dbReference type="Rhea" id="RHEA:46608"/>
        <dbReference type="Rhea" id="RHEA-COMP:11060"/>
        <dbReference type="Rhea" id="RHEA-COMP:11605"/>
        <dbReference type="ChEBI" id="CHEBI:15378"/>
        <dbReference type="ChEBI" id="CHEBI:30013"/>
        <dbReference type="ChEBI" id="CHEBI:30616"/>
        <dbReference type="ChEBI" id="CHEBI:61977"/>
        <dbReference type="ChEBI" id="CHEBI:456216"/>
        <dbReference type="EC" id="2.7.11.1"/>
    </reaction>
</comment>
<evidence type="ECO:0000256" key="1">
    <source>
        <dbReference type="ARBA" id="ARBA00012513"/>
    </source>
</evidence>
<feature type="binding site" evidence="9">
    <location>
        <position position="42"/>
    </location>
    <ligand>
        <name>ATP</name>
        <dbReference type="ChEBI" id="CHEBI:30616"/>
    </ligand>
</feature>
<name>A0ABV1E492_9FIRM</name>
<dbReference type="PROSITE" id="PS50011">
    <property type="entry name" value="PROTEIN_KINASE_DOM"/>
    <property type="match status" value="1"/>
</dbReference>
<evidence type="ECO:0000256" key="2">
    <source>
        <dbReference type="ARBA" id="ARBA00022527"/>
    </source>
</evidence>
<dbReference type="GO" id="GO:0016301">
    <property type="term" value="F:kinase activity"/>
    <property type="evidence" value="ECO:0007669"/>
    <property type="project" value="UniProtKB-KW"/>
</dbReference>
<dbReference type="InterPro" id="IPR011009">
    <property type="entry name" value="Kinase-like_dom_sf"/>
</dbReference>
<dbReference type="PROSITE" id="PS51178">
    <property type="entry name" value="PASTA"/>
    <property type="match status" value="3"/>
</dbReference>
<feature type="compositionally biased region" description="Polar residues" evidence="10">
    <location>
        <begin position="315"/>
        <end position="325"/>
    </location>
</feature>
<dbReference type="Gene3D" id="1.10.510.10">
    <property type="entry name" value="Transferase(Phosphotransferase) domain 1"/>
    <property type="match status" value="1"/>
</dbReference>
<dbReference type="EMBL" id="JBBMFK010000002">
    <property type="protein sequence ID" value="MEQ2442107.1"/>
    <property type="molecule type" value="Genomic_DNA"/>
</dbReference>
<dbReference type="RefSeq" id="WP_349230755.1">
    <property type="nucleotide sequence ID" value="NZ_JBBMFK010000002.1"/>
</dbReference>
<dbReference type="CDD" id="cd14014">
    <property type="entry name" value="STKc_PknB_like"/>
    <property type="match status" value="1"/>
</dbReference>
<dbReference type="InterPro" id="IPR000719">
    <property type="entry name" value="Prot_kinase_dom"/>
</dbReference>
<dbReference type="SMART" id="SM00740">
    <property type="entry name" value="PASTA"/>
    <property type="match status" value="3"/>
</dbReference>
<comment type="catalytic activity">
    <reaction evidence="8">
        <text>L-seryl-[protein] + ATP = O-phospho-L-seryl-[protein] + ADP + H(+)</text>
        <dbReference type="Rhea" id="RHEA:17989"/>
        <dbReference type="Rhea" id="RHEA-COMP:9863"/>
        <dbReference type="Rhea" id="RHEA-COMP:11604"/>
        <dbReference type="ChEBI" id="CHEBI:15378"/>
        <dbReference type="ChEBI" id="CHEBI:29999"/>
        <dbReference type="ChEBI" id="CHEBI:30616"/>
        <dbReference type="ChEBI" id="CHEBI:83421"/>
        <dbReference type="ChEBI" id="CHEBI:456216"/>
        <dbReference type="EC" id="2.7.11.1"/>
    </reaction>
</comment>
<evidence type="ECO:0000256" key="6">
    <source>
        <dbReference type="ARBA" id="ARBA00022840"/>
    </source>
</evidence>
<keyword evidence="4 9" id="KW-0547">Nucleotide-binding</keyword>
<feature type="transmembrane region" description="Helical" evidence="11">
    <location>
        <begin position="362"/>
        <end position="383"/>
    </location>
</feature>
<keyword evidence="5 14" id="KW-0418">Kinase</keyword>
<dbReference type="InterPro" id="IPR005543">
    <property type="entry name" value="PASTA_dom"/>
</dbReference>
<dbReference type="PANTHER" id="PTHR43289">
    <property type="entry name" value="MITOGEN-ACTIVATED PROTEIN KINASE KINASE KINASE 20-RELATED"/>
    <property type="match status" value="1"/>
</dbReference>
<dbReference type="PANTHER" id="PTHR43289:SF34">
    <property type="entry name" value="SERINE_THREONINE-PROTEIN KINASE YBDM-RELATED"/>
    <property type="match status" value="1"/>
</dbReference>
<dbReference type="SMART" id="SM00220">
    <property type="entry name" value="S_TKc"/>
    <property type="match status" value="1"/>
</dbReference>
<keyword evidence="3" id="KW-0808">Transferase</keyword>
<keyword evidence="6 9" id="KW-0067">ATP-binding</keyword>
<evidence type="ECO:0000256" key="9">
    <source>
        <dbReference type="PROSITE-ProRule" id="PRU10141"/>
    </source>
</evidence>
<evidence type="ECO:0000259" key="12">
    <source>
        <dbReference type="PROSITE" id="PS50011"/>
    </source>
</evidence>
<comment type="caution">
    <text evidence="14">The sequence shown here is derived from an EMBL/GenBank/DDBJ whole genome shotgun (WGS) entry which is preliminary data.</text>
</comment>
<evidence type="ECO:0000256" key="10">
    <source>
        <dbReference type="SAM" id="MobiDB-lite"/>
    </source>
</evidence>
<dbReference type="NCBIfam" id="NF033483">
    <property type="entry name" value="PknB_PASTA_kin"/>
    <property type="match status" value="1"/>
</dbReference>
<keyword evidence="11" id="KW-0472">Membrane</keyword>
<evidence type="ECO:0000256" key="4">
    <source>
        <dbReference type="ARBA" id="ARBA00022741"/>
    </source>
</evidence>
<feature type="compositionally biased region" description="Acidic residues" evidence="10">
    <location>
        <begin position="340"/>
        <end position="349"/>
    </location>
</feature>
<evidence type="ECO:0000313" key="15">
    <source>
        <dbReference type="Proteomes" id="UP001464378"/>
    </source>
</evidence>
<dbReference type="Pfam" id="PF00069">
    <property type="entry name" value="Pkinase"/>
    <property type="match status" value="1"/>
</dbReference>
<proteinExistence type="predicted"/>
<protein>
    <recommendedName>
        <fullName evidence="1">non-specific serine/threonine protein kinase</fullName>
        <ecNumber evidence="1">2.7.11.1</ecNumber>
    </recommendedName>
</protein>
<evidence type="ECO:0000256" key="5">
    <source>
        <dbReference type="ARBA" id="ARBA00022777"/>
    </source>
</evidence>
<feature type="domain" description="PASTA" evidence="13">
    <location>
        <begin position="394"/>
        <end position="464"/>
    </location>
</feature>
<keyword evidence="11" id="KW-0812">Transmembrane</keyword>
<dbReference type="PROSITE" id="PS00107">
    <property type="entry name" value="PROTEIN_KINASE_ATP"/>
    <property type="match status" value="1"/>
</dbReference>
<feature type="region of interest" description="Disordered" evidence="10">
    <location>
        <begin position="597"/>
        <end position="643"/>
    </location>
</feature>
<dbReference type="Gene3D" id="3.30.10.20">
    <property type="match status" value="3"/>
</dbReference>
<keyword evidence="15" id="KW-1185">Reference proteome</keyword>
<evidence type="ECO:0000256" key="3">
    <source>
        <dbReference type="ARBA" id="ARBA00022679"/>
    </source>
</evidence>
<keyword evidence="11" id="KW-1133">Transmembrane helix</keyword>
<feature type="compositionally biased region" description="Low complexity" evidence="10">
    <location>
        <begin position="626"/>
        <end position="642"/>
    </location>
</feature>
<evidence type="ECO:0000313" key="14">
    <source>
        <dbReference type="EMBL" id="MEQ2442107.1"/>
    </source>
</evidence>